<dbReference type="InterPro" id="IPR051158">
    <property type="entry name" value="Metallophosphoesterase_sf"/>
</dbReference>
<dbReference type="InterPro" id="IPR029052">
    <property type="entry name" value="Metallo-depent_PP-like"/>
</dbReference>
<dbReference type="Pfam" id="PF00149">
    <property type="entry name" value="Metallophos"/>
    <property type="match status" value="1"/>
</dbReference>
<dbReference type="RefSeq" id="WP_119324039.1">
    <property type="nucleotide sequence ID" value="NZ_AP025739.1"/>
</dbReference>
<dbReference type="GO" id="GO:0008758">
    <property type="term" value="F:UDP-2,3-diacylglucosamine hydrolase activity"/>
    <property type="evidence" value="ECO:0007669"/>
    <property type="project" value="TreeGrafter"/>
</dbReference>
<keyword evidence="2" id="KW-0378">Hydrolase</keyword>
<dbReference type="GO" id="GO:0016020">
    <property type="term" value="C:membrane"/>
    <property type="evidence" value="ECO:0007669"/>
    <property type="project" value="GOC"/>
</dbReference>
<dbReference type="GO" id="GO:0046872">
    <property type="term" value="F:metal ion binding"/>
    <property type="evidence" value="ECO:0007669"/>
    <property type="project" value="UniProtKB-KW"/>
</dbReference>
<dbReference type="SUPFAM" id="SSF56300">
    <property type="entry name" value="Metallo-dependent phosphatases"/>
    <property type="match status" value="1"/>
</dbReference>
<dbReference type="PANTHER" id="PTHR31302:SF31">
    <property type="entry name" value="PHOSPHODIESTERASE YAEI"/>
    <property type="match status" value="1"/>
</dbReference>
<dbReference type="EMBL" id="AP025739">
    <property type="protein sequence ID" value="BDI28585.1"/>
    <property type="molecule type" value="Genomic_DNA"/>
</dbReference>
<keyword evidence="4" id="KW-1185">Reference proteome</keyword>
<sequence length="482" mass="51945">MSDLSTTRPQLRRLHYKRLLRRGLFAFLLAALSLLGAAFIVTSFGAQTYHWRAFEIEVRIQPAARGETRLVFTPLGEVRAATHKTPLALEVSLRSVSFENLGRLIQHMPPRQDMEREFAAVARRSLTRFALREVVLGMLGALLGPLLLHVKRPGIWAASAALGGAFTGLLLYGTLRTYNPKAFEQPTYVGSLREARAVTTLVSSAFHSANALSDKLKVVAGNLNVLYGRIGDTAITPEDDSKTVRVLHISDIHNNTAAIDFVKELAQKFQVNFVVDTGDLSDYGSPVEAPLAREVGALRAPYLFVAGNHDSQTTIAAVRANPNAIILNGQPVVVDGLTVLGLPDPSSMRPGIGSVDTPLAALRDASGALAGDIARMPAPPDLVCVHNPLEEASLEGRVPVILCGHLHRAYINTVGETVICNAGTTGGAGLRYLDHREGVPLTAAILTFSRAPKPRLLWIDQVALDGALSEYSITRRTFAAAK</sequence>
<reference evidence="3 4" key="1">
    <citation type="journal article" date="2019" name="Int. J. Syst. Evol. Microbiol.">
        <title>Capsulimonas corticalis gen. nov., sp. nov., an aerobic capsulated bacterium, of a novel bacterial order, Capsulimonadales ord. nov., of the class Armatimonadia of the phylum Armatimonadetes.</title>
        <authorList>
            <person name="Li J."/>
            <person name="Kudo C."/>
            <person name="Tonouchi A."/>
        </authorList>
    </citation>
    <scope>NUCLEOTIDE SEQUENCE [LARGE SCALE GENOMIC DNA]</scope>
    <source>
        <strain evidence="3 4">AX-7</strain>
    </source>
</reference>
<evidence type="ECO:0000256" key="1">
    <source>
        <dbReference type="ARBA" id="ARBA00022723"/>
    </source>
</evidence>
<gene>
    <name evidence="3" type="ORF">CCAX7_006360</name>
</gene>
<proteinExistence type="predicted"/>
<name>A0A402D3I2_9BACT</name>
<dbReference type="KEGG" id="ccot:CCAX7_006360"/>
<keyword evidence="1" id="KW-0479">Metal-binding</keyword>
<dbReference type="InterPro" id="IPR004843">
    <property type="entry name" value="Calcineurin-like_PHP"/>
</dbReference>
<dbReference type="GO" id="GO:0009245">
    <property type="term" value="P:lipid A biosynthetic process"/>
    <property type="evidence" value="ECO:0007669"/>
    <property type="project" value="TreeGrafter"/>
</dbReference>
<protein>
    <submittedName>
        <fullName evidence="3">Phosphohydrolase</fullName>
    </submittedName>
</protein>
<dbReference type="OrthoDB" id="5464520at2"/>
<dbReference type="PANTHER" id="PTHR31302">
    <property type="entry name" value="TRANSMEMBRANE PROTEIN WITH METALLOPHOSPHOESTERASE DOMAIN-RELATED"/>
    <property type="match status" value="1"/>
</dbReference>
<evidence type="ECO:0000256" key="2">
    <source>
        <dbReference type="ARBA" id="ARBA00022801"/>
    </source>
</evidence>
<evidence type="ECO:0000313" key="4">
    <source>
        <dbReference type="Proteomes" id="UP000287394"/>
    </source>
</evidence>
<evidence type="ECO:0000313" key="3">
    <source>
        <dbReference type="EMBL" id="BDI28585.1"/>
    </source>
</evidence>
<organism evidence="3 4">
    <name type="scientific">Capsulimonas corticalis</name>
    <dbReference type="NCBI Taxonomy" id="2219043"/>
    <lineage>
        <taxon>Bacteria</taxon>
        <taxon>Bacillati</taxon>
        <taxon>Armatimonadota</taxon>
        <taxon>Armatimonadia</taxon>
        <taxon>Capsulimonadales</taxon>
        <taxon>Capsulimonadaceae</taxon>
        <taxon>Capsulimonas</taxon>
    </lineage>
</organism>
<dbReference type="Gene3D" id="3.60.21.10">
    <property type="match status" value="1"/>
</dbReference>
<dbReference type="Proteomes" id="UP000287394">
    <property type="component" value="Chromosome"/>
</dbReference>
<dbReference type="AlphaFoldDB" id="A0A402D3I2"/>
<accession>A0A402D3I2</accession>